<keyword evidence="3" id="KW-1185">Reference proteome</keyword>
<dbReference type="EMBL" id="JAGPUO010000010">
    <property type="protein sequence ID" value="KAG5659909.1"/>
    <property type="molecule type" value="Genomic_DNA"/>
</dbReference>
<feature type="region of interest" description="Disordered" evidence="1">
    <location>
        <begin position="1"/>
        <end position="36"/>
    </location>
</feature>
<sequence length="1358" mass="147663">MRFRHHKYETKAPLDESWVIESDNGTPKDSKGSIAPASRVFQRLANKNNGLNQQREPAIDKSIEDGISTALTERVHLSQTSENGASRHSQESQSTTQSSIVTGSLIVGSRKKRYAKQHQAEWLQEDVGKAEQAVAKTKPQQTANPGHRSLSTEDMSLPLNPPNSQEGSWTGGGLLRNLSSRTGLRDLRYRLRSKQERYRSALSTSPRLSLSSSSSDSDEGTASAGDTLTDFRKLPLVFAVDISGSTRGTILKQEQATISKLTSMMDRSSLRAQSRVIPWDGRSHTPILPAQVKKLSSGAGTNPTVLLENSPSRTVLQESKLWFLMTDGAIKETFVHSFANSIPSTGLHGTASVIILFGYPHISPFQCNVSVGMSVFAVAPHCVFLFHDVQKGRVYIFQAKGAFISLLRNGSKFTPFGPTTRWEDLVQITYDDLSRVSVPTPDRLGEDTVVLPGGKKFDMSAIYKNTLSKEETIALLSDYPALDVILLAAKTRGNDSLVRSWVEGARNTQRIPDLAFLERGDIGGKANSTMRRLIDAVTNSTNIAHQPVNLWHYLSCPGSLENALDNSRVAAIQAFQSALRQAHETNWSHFSSRAGQGQQRLRRLNETVTEVLSTMDSYRNQEIMSPAILTPMSSPAPREDYLSVSPAESLPLAPPDLTQNQLQQRRSPLHPPASRGESSVVHNSLLKDLIFLPGFLAPRNRPRDFYPPFDPYGTCPICLKPDVIQTLLLQPSMTMNSTPGLPEPGQRAGHKYPLVLGNFPETDIILPITCCDACASTLLNGSGLPNGERIAAALPLVSLDVSINCKLWEKRLAEVFGHRFHESITLLIFLSTVCATIEDLVVNQATQTSSTLINSLKWCCREICKLPALSLRTGLTPDGSPLSKLVTEDMPLQQMLQLAFCGVKPVLRESTLLTYPMDGFLVLVRLADQVEAIPRESVEQFVWKRLLYYFTQQHAKLQAEQGPEKANAALRVLAARSPSAVALVDLCGTHFLPLSSNIPGDPLTLNMLQAASRPDILDDLERAGEFFEALQNTSKYHASLAIFLNLLLASIQGQMIIKDMHVILSLLFTLVTLYVYPLRIMRSVSLFRVAFGLLAVEHVAASPCKPILTATSAATSVVSTETSLVSSLGSATIATTTSVASATSAAATDSSAETTDSSATLETSTASISIESVATTTAVPTTQTTSAEPMPTFTILATGQGPVEGKGLQTFPYDNALVAFDAPPGGNPDLNAKVLPFTIDSQGRLVNTAGYFLCGLYSPTNFLLDAPAAVTTCHEETPLQRVFLTCKLTTELKVQCSIPAVTCVSTGDAPWDFPTCQAASGTWGVLSTYIRGPGYVLFIGNENTPSYYNRLELGAQKV</sequence>
<feature type="region of interest" description="Disordered" evidence="1">
    <location>
        <begin position="629"/>
        <end position="655"/>
    </location>
</feature>
<organism evidence="2 3">
    <name type="scientific">Fusarium avenaceum</name>
    <dbReference type="NCBI Taxonomy" id="40199"/>
    <lineage>
        <taxon>Eukaryota</taxon>
        <taxon>Fungi</taxon>
        <taxon>Dikarya</taxon>
        <taxon>Ascomycota</taxon>
        <taxon>Pezizomycotina</taxon>
        <taxon>Sordariomycetes</taxon>
        <taxon>Hypocreomycetidae</taxon>
        <taxon>Hypocreales</taxon>
        <taxon>Nectriaceae</taxon>
        <taxon>Fusarium</taxon>
        <taxon>Fusarium tricinctum species complex</taxon>
    </lineage>
</organism>
<feature type="region of interest" description="Disordered" evidence="1">
    <location>
        <begin position="79"/>
        <end position="101"/>
    </location>
</feature>
<evidence type="ECO:0000313" key="3">
    <source>
        <dbReference type="Proteomes" id="UP000782241"/>
    </source>
</evidence>
<feature type="compositionally biased region" description="Low complexity" evidence="1">
    <location>
        <begin position="91"/>
        <end position="101"/>
    </location>
</feature>
<feature type="region of interest" description="Disordered" evidence="1">
    <location>
        <begin position="130"/>
        <end position="175"/>
    </location>
</feature>
<accession>A0A9P7KS66</accession>
<evidence type="ECO:0000313" key="2">
    <source>
        <dbReference type="EMBL" id="KAG5659909.1"/>
    </source>
</evidence>
<protein>
    <submittedName>
        <fullName evidence="2">Uncharacterized protein</fullName>
    </submittedName>
</protein>
<reference evidence="2" key="1">
    <citation type="submission" date="2021-04" db="EMBL/GenBank/DDBJ databases">
        <title>Draft genome of Fusarium avenaceum strain F156N33, isolated from an atmospheric sample in Virginia.</title>
        <authorList>
            <person name="Yang S."/>
            <person name="Vinatzer B.A."/>
            <person name="Coleman J."/>
        </authorList>
    </citation>
    <scope>NUCLEOTIDE SEQUENCE</scope>
    <source>
        <strain evidence="2">F156N33</strain>
    </source>
</reference>
<dbReference type="Proteomes" id="UP000782241">
    <property type="component" value="Unassembled WGS sequence"/>
</dbReference>
<comment type="caution">
    <text evidence="2">The sequence shown here is derived from an EMBL/GenBank/DDBJ whole genome shotgun (WGS) entry which is preliminary data.</text>
</comment>
<name>A0A9P7KS66_9HYPO</name>
<evidence type="ECO:0000256" key="1">
    <source>
        <dbReference type="SAM" id="MobiDB-lite"/>
    </source>
</evidence>
<gene>
    <name evidence="2" type="ORF">KAF25_003431</name>
</gene>
<proteinExistence type="predicted"/>
<feature type="region of interest" description="Disordered" evidence="1">
    <location>
        <begin position="195"/>
        <end position="226"/>
    </location>
</feature>
<feature type="compositionally biased region" description="Low complexity" evidence="1">
    <location>
        <begin position="200"/>
        <end position="226"/>
    </location>
</feature>